<keyword evidence="2" id="KW-0862">Zinc</keyword>
<dbReference type="SUPFAM" id="SSF51735">
    <property type="entry name" value="NAD(P)-binding Rossmann-fold domains"/>
    <property type="match status" value="1"/>
</dbReference>
<dbReference type="PANTHER" id="PTHR43401">
    <property type="entry name" value="L-THREONINE 3-DEHYDROGENASE"/>
    <property type="match status" value="1"/>
</dbReference>
<dbReference type="InterPro" id="IPR013154">
    <property type="entry name" value="ADH-like_N"/>
</dbReference>
<dbReference type="SMART" id="SM00829">
    <property type="entry name" value="PKS_ER"/>
    <property type="match status" value="1"/>
</dbReference>
<evidence type="ECO:0000313" key="6">
    <source>
        <dbReference type="Proteomes" id="UP000316238"/>
    </source>
</evidence>
<sequence length="330" mass="35018">MKAAVVHGANDIRVEEYPDPAVGPGEVIVRTKAAGICSKSVRVLLGEALPGKLPLIPGQELAGEISEVGLGVRGFFSGDPVAVYSAGLLGRSVDGAYAEYVRIPKEIVAAGGLVRLDEEISFEDAVMAEPLACTFAAARADRMKEGQHVLIIGGGSVGLMHLKTAKWSGCKVIVVDKNAARLAIAGQMGANYFINSSQSNLYDEVMQITGGRGAEVVIISVLMPEIVADCLRLTAKGGVCNLFSLSPETEAGIDNALLTEREITLTGICAATLGDFRKCLQLIKEEAIIVSDMISHRFTLDSFIEAVEKSKNQELVRGVITFGEMFSLSF</sequence>
<evidence type="ECO:0000256" key="1">
    <source>
        <dbReference type="ARBA" id="ARBA00022723"/>
    </source>
</evidence>
<dbReference type="EMBL" id="NQJD01000023">
    <property type="protein sequence ID" value="TAA74561.1"/>
    <property type="molecule type" value="Genomic_DNA"/>
</dbReference>
<dbReference type="InterPro" id="IPR020843">
    <property type="entry name" value="ER"/>
</dbReference>
<feature type="domain" description="Enoyl reductase (ER)" evidence="4">
    <location>
        <begin position="8"/>
        <end position="289"/>
    </location>
</feature>
<evidence type="ECO:0000256" key="2">
    <source>
        <dbReference type="ARBA" id="ARBA00022833"/>
    </source>
</evidence>
<keyword evidence="3" id="KW-0560">Oxidoreductase</keyword>
<dbReference type="Pfam" id="PF00107">
    <property type="entry name" value="ADH_zinc_N"/>
    <property type="match status" value="1"/>
</dbReference>
<dbReference type="InterPro" id="IPR050129">
    <property type="entry name" value="Zn_alcohol_dh"/>
</dbReference>
<keyword evidence="1" id="KW-0479">Metal-binding</keyword>
<protein>
    <submittedName>
        <fullName evidence="5">2-desacetyl-2-hydroxyethyl bacteriochlorophyllide A dehydrogenase</fullName>
    </submittedName>
</protein>
<dbReference type="PANTHER" id="PTHR43401:SF2">
    <property type="entry name" value="L-THREONINE 3-DEHYDROGENASE"/>
    <property type="match status" value="1"/>
</dbReference>
<dbReference type="GO" id="GO:0046872">
    <property type="term" value="F:metal ion binding"/>
    <property type="evidence" value="ECO:0007669"/>
    <property type="project" value="UniProtKB-KW"/>
</dbReference>
<keyword evidence="6" id="KW-1185">Reference proteome</keyword>
<evidence type="ECO:0000256" key="3">
    <source>
        <dbReference type="ARBA" id="ARBA00023002"/>
    </source>
</evidence>
<reference evidence="5" key="1">
    <citation type="submission" date="2017-07" db="EMBL/GenBank/DDBJ databases">
        <title>The cable genome - Insights into the physiology and evolution of filamentous bacteria capable of sulfide oxidation via long distance electron transfer.</title>
        <authorList>
            <person name="Thorup C."/>
            <person name="Bjerg J.T."/>
            <person name="Schreiber L."/>
            <person name="Nielsen L.P."/>
            <person name="Kjeldsen K.U."/>
            <person name="Boesen T."/>
            <person name="Boggild A."/>
            <person name="Meysman F."/>
            <person name="Geelhoed J."/>
            <person name="Schramm A."/>
        </authorList>
    </citation>
    <scope>NUCLEOTIDE SEQUENCE [LARGE SCALE GENOMIC DNA]</scope>
    <source>
        <strain evidence="5">GS</strain>
    </source>
</reference>
<dbReference type="Pfam" id="PF08240">
    <property type="entry name" value="ADH_N"/>
    <property type="match status" value="1"/>
</dbReference>
<dbReference type="Proteomes" id="UP000316238">
    <property type="component" value="Unassembled WGS sequence"/>
</dbReference>
<dbReference type="GO" id="GO:0016491">
    <property type="term" value="F:oxidoreductase activity"/>
    <property type="evidence" value="ECO:0007669"/>
    <property type="project" value="UniProtKB-KW"/>
</dbReference>
<dbReference type="Gene3D" id="3.90.180.10">
    <property type="entry name" value="Medium-chain alcohol dehydrogenases, catalytic domain"/>
    <property type="match status" value="2"/>
</dbReference>
<gene>
    <name evidence="5" type="ORF">CDV28_12333</name>
</gene>
<dbReference type="InterPro" id="IPR013149">
    <property type="entry name" value="ADH-like_C"/>
</dbReference>
<organism evidence="5 6">
    <name type="scientific">Candidatus Electronema aureum</name>
    <dbReference type="NCBI Taxonomy" id="2005002"/>
    <lineage>
        <taxon>Bacteria</taxon>
        <taxon>Pseudomonadati</taxon>
        <taxon>Thermodesulfobacteriota</taxon>
        <taxon>Desulfobulbia</taxon>
        <taxon>Desulfobulbales</taxon>
        <taxon>Desulfobulbaceae</taxon>
        <taxon>Candidatus Electronema</taxon>
    </lineage>
</organism>
<evidence type="ECO:0000313" key="5">
    <source>
        <dbReference type="EMBL" id="TAA74561.1"/>
    </source>
</evidence>
<evidence type="ECO:0000259" key="4">
    <source>
        <dbReference type="SMART" id="SM00829"/>
    </source>
</evidence>
<accession>A0A521G125</accession>
<name>A0A521G125_9BACT</name>
<dbReference type="SUPFAM" id="SSF50129">
    <property type="entry name" value="GroES-like"/>
    <property type="match status" value="1"/>
</dbReference>
<dbReference type="InterPro" id="IPR011032">
    <property type="entry name" value="GroES-like_sf"/>
</dbReference>
<dbReference type="Gene3D" id="3.40.50.720">
    <property type="entry name" value="NAD(P)-binding Rossmann-like Domain"/>
    <property type="match status" value="1"/>
</dbReference>
<comment type="caution">
    <text evidence="5">The sequence shown here is derived from an EMBL/GenBank/DDBJ whole genome shotgun (WGS) entry which is preliminary data.</text>
</comment>
<dbReference type="AlphaFoldDB" id="A0A521G125"/>
<dbReference type="InterPro" id="IPR036291">
    <property type="entry name" value="NAD(P)-bd_dom_sf"/>
</dbReference>
<proteinExistence type="predicted"/>